<protein>
    <submittedName>
        <fullName evidence="2">Uncharacterized protein</fullName>
    </submittedName>
</protein>
<reference evidence="2" key="1">
    <citation type="submission" date="2019-08" db="EMBL/GenBank/DDBJ databases">
        <title>The genome of the North American firefly Photinus pyralis.</title>
        <authorList>
            <consortium name="Photinus pyralis genome working group"/>
            <person name="Fallon T.R."/>
            <person name="Sander Lower S.E."/>
            <person name="Weng J.-K."/>
        </authorList>
    </citation>
    <scope>NUCLEOTIDE SEQUENCE</scope>
    <source>
        <strain evidence="2">TRF0915ILg1</strain>
        <tissue evidence="2">Whole body</tissue>
    </source>
</reference>
<comment type="caution">
    <text evidence="2">The sequence shown here is derived from an EMBL/GenBank/DDBJ whole genome shotgun (WGS) entry which is preliminary data.</text>
</comment>
<dbReference type="AlphaFoldDB" id="A0A8K0DCU2"/>
<feature type="region of interest" description="Disordered" evidence="1">
    <location>
        <begin position="75"/>
        <end position="98"/>
    </location>
</feature>
<evidence type="ECO:0000313" key="2">
    <source>
        <dbReference type="EMBL" id="KAF2903429.1"/>
    </source>
</evidence>
<organism evidence="2 3">
    <name type="scientific">Ignelater luminosus</name>
    <name type="common">Cucubano</name>
    <name type="synonym">Pyrophorus luminosus</name>
    <dbReference type="NCBI Taxonomy" id="2038154"/>
    <lineage>
        <taxon>Eukaryota</taxon>
        <taxon>Metazoa</taxon>
        <taxon>Ecdysozoa</taxon>
        <taxon>Arthropoda</taxon>
        <taxon>Hexapoda</taxon>
        <taxon>Insecta</taxon>
        <taxon>Pterygota</taxon>
        <taxon>Neoptera</taxon>
        <taxon>Endopterygota</taxon>
        <taxon>Coleoptera</taxon>
        <taxon>Polyphaga</taxon>
        <taxon>Elateriformia</taxon>
        <taxon>Elateroidea</taxon>
        <taxon>Elateridae</taxon>
        <taxon>Agrypninae</taxon>
        <taxon>Pyrophorini</taxon>
        <taxon>Ignelater</taxon>
    </lineage>
</organism>
<proteinExistence type="predicted"/>
<name>A0A8K0DCU2_IGNLU</name>
<keyword evidence="3" id="KW-1185">Reference proteome</keyword>
<dbReference type="EMBL" id="VTPC01001029">
    <property type="protein sequence ID" value="KAF2903429.1"/>
    <property type="molecule type" value="Genomic_DNA"/>
</dbReference>
<evidence type="ECO:0000256" key="1">
    <source>
        <dbReference type="SAM" id="MobiDB-lite"/>
    </source>
</evidence>
<sequence length="98" mass="10900">MGKYTLVEKISKGKAKTLGAPRKNRRRLMMNFSESTPVASVATASDTVRNDDTHRISLRTLICFSFSVSTPVTPVTTASDTVRNDDTHRVRSANPIRY</sequence>
<evidence type="ECO:0000313" key="3">
    <source>
        <dbReference type="Proteomes" id="UP000801492"/>
    </source>
</evidence>
<gene>
    <name evidence="2" type="ORF">ILUMI_02755</name>
</gene>
<accession>A0A8K0DCU2</accession>
<dbReference type="Proteomes" id="UP000801492">
    <property type="component" value="Unassembled WGS sequence"/>
</dbReference>